<accession>A0AAX6FGB2</accession>
<protein>
    <submittedName>
        <fullName evidence="1">Uncharacterized protein</fullName>
    </submittedName>
</protein>
<gene>
    <name evidence="1" type="ORF">M6B38_136255</name>
</gene>
<name>A0AAX6FGB2_IRIPA</name>
<reference evidence="1" key="1">
    <citation type="journal article" date="2023" name="GigaByte">
        <title>Genome assembly of the bearded iris, Iris pallida Lam.</title>
        <authorList>
            <person name="Bruccoleri R.E."/>
            <person name="Oakeley E.J."/>
            <person name="Faust A.M.E."/>
            <person name="Altorfer M."/>
            <person name="Dessus-Babus S."/>
            <person name="Burckhardt D."/>
            <person name="Oertli M."/>
            <person name="Naumann U."/>
            <person name="Petersen F."/>
            <person name="Wong J."/>
        </authorList>
    </citation>
    <scope>NUCLEOTIDE SEQUENCE</scope>
    <source>
        <strain evidence="1">GSM-AAB239-AS_SAM_17_03QT</strain>
    </source>
</reference>
<evidence type="ECO:0000313" key="1">
    <source>
        <dbReference type="EMBL" id="KAJ6815015.1"/>
    </source>
</evidence>
<dbReference type="EMBL" id="JANAVB010029327">
    <property type="protein sequence ID" value="KAJ6815015.1"/>
    <property type="molecule type" value="Genomic_DNA"/>
</dbReference>
<dbReference type="AlphaFoldDB" id="A0AAX6FGB2"/>
<sequence length="74" mass="8349">MKTTQVFQVEVAKSTPTPVCFYLSSYCVHLCLLSKQISRFIIFQNSGKDLLKNICGSLKMEISLLNFTSLAEQI</sequence>
<dbReference type="Proteomes" id="UP001140949">
    <property type="component" value="Unassembled WGS sequence"/>
</dbReference>
<proteinExistence type="predicted"/>
<comment type="caution">
    <text evidence="1">The sequence shown here is derived from an EMBL/GenBank/DDBJ whole genome shotgun (WGS) entry which is preliminary data.</text>
</comment>
<organism evidence="1 2">
    <name type="scientific">Iris pallida</name>
    <name type="common">Sweet iris</name>
    <dbReference type="NCBI Taxonomy" id="29817"/>
    <lineage>
        <taxon>Eukaryota</taxon>
        <taxon>Viridiplantae</taxon>
        <taxon>Streptophyta</taxon>
        <taxon>Embryophyta</taxon>
        <taxon>Tracheophyta</taxon>
        <taxon>Spermatophyta</taxon>
        <taxon>Magnoliopsida</taxon>
        <taxon>Liliopsida</taxon>
        <taxon>Asparagales</taxon>
        <taxon>Iridaceae</taxon>
        <taxon>Iridoideae</taxon>
        <taxon>Irideae</taxon>
        <taxon>Iris</taxon>
    </lineage>
</organism>
<reference evidence="1" key="2">
    <citation type="submission" date="2023-04" db="EMBL/GenBank/DDBJ databases">
        <authorList>
            <person name="Bruccoleri R.E."/>
            <person name="Oakeley E.J."/>
            <person name="Faust A.-M."/>
            <person name="Dessus-Babus S."/>
            <person name="Altorfer M."/>
            <person name="Burckhardt D."/>
            <person name="Oertli M."/>
            <person name="Naumann U."/>
            <person name="Petersen F."/>
            <person name="Wong J."/>
        </authorList>
    </citation>
    <scope>NUCLEOTIDE SEQUENCE</scope>
    <source>
        <strain evidence="1">GSM-AAB239-AS_SAM_17_03QT</strain>
        <tissue evidence="1">Leaf</tissue>
    </source>
</reference>
<evidence type="ECO:0000313" key="2">
    <source>
        <dbReference type="Proteomes" id="UP001140949"/>
    </source>
</evidence>
<keyword evidence="2" id="KW-1185">Reference proteome</keyword>